<proteinExistence type="predicted"/>
<sequence>MNFTINQHLSYLKKNQKKWFDPLILISQTDRSMNHDPNAYRYKWSNGSKNFQDHFISEQNSRFQVVFHWLHINPYLIDWSEVIDKKDLSKSLCSFLCRYSNAWGDKNM</sequence>
<dbReference type="Proteomes" id="UP000828941">
    <property type="component" value="Chromosome 7"/>
</dbReference>
<evidence type="ECO:0000313" key="2">
    <source>
        <dbReference type="Proteomes" id="UP000828941"/>
    </source>
</evidence>
<keyword evidence="2" id="KW-1185">Reference proteome</keyword>
<dbReference type="EMBL" id="CM039432">
    <property type="protein sequence ID" value="KAI4332503.1"/>
    <property type="molecule type" value="Genomic_DNA"/>
</dbReference>
<protein>
    <submittedName>
        <fullName evidence="1">Uncharacterized protein</fullName>
    </submittedName>
</protein>
<gene>
    <name evidence="1" type="ORF">L6164_017407</name>
</gene>
<accession>A0ACB9N7N6</accession>
<reference evidence="1 2" key="1">
    <citation type="journal article" date="2022" name="DNA Res.">
        <title>Chromosomal-level genome assembly of the orchid tree Bauhinia variegata (Leguminosae; Cercidoideae) supports the allotetraploid origin hypothesis of Bauhinia.</title>
        <authorList>
            <person name="Zhong Y."/>
            <person name="Chen Y."/>
            <person name="Zheng D."/>
            <person name="Pang J."/>
            <person name="Liu Y."/>
            <person name="Luo S."/>
            <person name="Meng S."/>
            <person name="Qian L."/>
            <person name="Wei D."/>
            <person name="Dai S."/>
            <person name="Zhou R."/>
        </authorList>
    </citation>
    <scope>NUCLEOTIDE SEQUENCE [LARGE SCALE GENOMIC DNA]</scope>
    <source>
        <strain evidence="1">BV-YZ2020</strain>
    </source>
</reference>
<name>A0ACB9N7N6_BAUVA</name>
<evidence type="ECO:0000313" key="1">
    <source>
        <dbReference type="EMBL" id="KAI4332503.1"/>
    </source>
</evidence>
<comment type="caution">
    <text evidence="1">The sequence shown here is derived from an EMBL/GenBank/DDBJ whole genome shotgun (WGS) entry which is preliminary data.</text>
</comment>
<organism evidence="1 2">
    <name type="scientific">Bauhinia variegata</name>
    <name type="common">Purple orchid tree</name>
    <name type="synonym">Phanera variegata</name>
    <dbReference type="NCBI Taxonomy" id="167791"/>
    <lineage>
        <taxon>Eukaryota</taxon>
        <taxon>Viridiplantae</taxon>
        <taxon>Streptophyta</taxon>
        <taxon>Embryophyta</taxon>
        <taxon>Tracheophyta</taxon>
        <taxon>Spermatophyta</taxon>
        <taxon>Magnoliopsida</taxon>
        <taxon>eudicotyledons</taxon>
        <taxon>Gunneridae</taxon>
        <taxon>Pentapetalae</taxon>
        <taxon>rosids</taxon>
        <taxon>fabids</taxon>
        <taxon>Fabales</taxon>
        <taxon>Fabaceae</taxon>
        <taxon>Cercidoideae</taxon>
        <taxon>Cercideae</taxon>
        <taxon>Bauhiniinae</taxon>
        <taxon>Bauhinia</taxon>
    </lineage>
</organism>